<feature type="transmembrane region" description="Helical" evidence="1">
    <location>
        <begin position="169"/>
        <end position="191"/>
    </location>
</feature>
<keyword evidence="1" id="KW-1133">Transmembrane helix</keyword>
<comment type="caution">
    <text evidence="2">The sequence shown here is derived from an EMBL/GenBank/DDBJ whole genome shotgun (WGS) entry which is preliminary data.</text>
</comment>
<feature type="transmembrane region" description="Helical" evidence="1">
    <location>
        <begin position="338"/>
        <end position="358"/>
    </location>
</feature>
<accession>A0ABU3F7L8</accession>
<feature type="transmembrane region" description="Helical" evidence="1">
    <location>
        <begin position="42"/>
        <end position="61"/>
    </location>
</feature>
<feature type="transmembrane region" description="Helical" evidence="1">
    <location>
        <begin position="68"/>
        <end position="90"/>
    </location>
</feature>
<dbReference type="GO" id="GO:0016874">
    <property type="term" value="F:ligase activity"/>
    <property type="evidence" value="ECO:0007669"/>
    <property type="project" value="UniProtKB-KW"/>
</dbReference>
<evidence type="ECO:0000313" key="2">
    <source>
        <dbReference type="EMBL" id="MDT2758654.1"/>
    </source>
</evidence>
<feature type="transmembrane region" description="Helical" evidence="1">
    <location>
        <begin position="12"/>
        <end position="36"/>
    </location>
</feature>
<dbReference type="EMBL" id="JARQAJ010000001">
    <property type="protein sequence ID" value="MDT2758654.1"/>
    <property type="molecule type" value="Genomic_DNA"/>
</dbReference>
<reference evidence="2" key="1">
    <citation type="submission" date="2023-03" db="EMBL/GenBank/DDBJ databases">
        <authorList>
            <person name="Shen W."/>
            <person name="Cai J."/>
        </authorList>
    </citation>
    <scope>NUCLEOTIDE SEQUENCE</scope>
    <source>
        <strain evidence="2">P66-3</strain>
    </source>
</reference>
<protein>
    <submittedName>
        <fullName evidence="2">O-antigen ligase family protein</fullName>
    </submittedName>
</protein>
<feature type="transmembrane region" description="Helical" evidence="1">
    <location>
        <begin position="236"/>
        <end position="257"/>
    </location>
</feature>
<keyword evidence="1" id="KW-0812">Transmembrane</keyword>
<feature type="transmembrane region" description="Helical" evidence="1">
    <location>
        <begin position="370"/>
        <end position="399"/>
    </location>
</feature>
<dbReference type="RefSeq" id="WP_311829384.1">
    <property type="nucleotide sequence ID" value="NZ_JARQAJ010000001.1"/>
</dbReference>
<organism evidence="2 3">
    <name type="scientific">Enterococcus xiangfangensis</name>
    <dbReference type="NCBI Taxonomy" id="1296537"/>
    <lineage>
        <taxon>Bacteria</taxon>
        <taxon>Bacillati</taxon>
        <taxon>Bacillota</taxon>
        <taxon>Bacilli</taxon>
        <taxon>Lactobacillales</taxon>
        <taxon>Enterococcaceae</taxon>
        <taxon>Enterococcus</taxon>
    </lineage>
</organism>
<proteinExistence type="predicted"/>
<dbReference type="Proteomes" id="UP001181046">
    <property type="component" value="Unassembled WGS sequence"/>
</dbReference>
<keyword evidence="3" id="KW-1185">Reference proteome</keyword>
<evidence type="ECO:0000256" key="1">
    <source>
        <dbReference type="SAM" id="Phobius"/>
    </source>
</evidence>
<name>A0ABU3F7L8_9ENTE</name>
<keyword evidence="2" id="KW-0436">Ligase</keyword>
<feature type="transmembrane region" description="Helical" evidence="1">
    <location>
        <begin position="203"/>
        <end position="230"/>
    </location>
</feature>
<gene>
    <name evidence="2" type="ORF">P7H27_02520</name>
</gene>
<feature type="transmembrane region" description="Helical" evidence="1">
    <location>
        <begin position="135"/>
        <end position="157"/>
    </location>
</feature>
<sequence>MQIVKAKRIEPQVINSALYIFLGLIPIVDMINGYNLLENNSIGSLVGVVFRIVSILFLFFLIIQKNRILRLVLLNLFILFIFLVVYINYFRTKNVNGLIDEAMYATKLILPILYALGISNAVNNGIVDEDIVDKILTFFSFLVPLTLIVPMFLNLGYSSYDLGGGYKGFYYSNNELNILMISITIFNFWQLTAHKKKFFFIPFLLNSVSMLLIGSKTSILCVLLLGMIYFFRKISIQSIIKILIVLTILIFLGSRIFSEFFDEIIFRFQYYYTITNGSDNIFNFLLSNRNLRIVPTITEVFLTNKSGFLNFIFGYGHYQQFDPNVLQSIMEMDFVDTIIWYGVVVTAAVLGFYIYVLIRGIKRKADFVYILIYITIFSFSIVAGHVLYSALAGGIFGIIGSRLLHSDSKVKNNH</sequence>
<keyword evidence="1" id="KW-0472">Membrane</keyword>
<evidence type="ECO:0000313" key="3">
    <source>
        <dbReference type="Proteomes" id="UP001181046"/>
    </source>
</evidence>